<protein>
    <recommendedName>
        <fullName evidence="10">Tryptophan aminotransferase-related protein 4</fullName>
    </recommendedName>
</protein>
<feature type="domain" description="Alliinase C-terminal" evidence="7">
    <location>
        <begin position="93"/>
        <end position="447"/>
    </location>
</feature>
<evidence type="ECO:0000256" key="1">
    <source>
        <dbReference type="ARBA" id="ARBA00001933"/>
    </source>
</evidence>
<gene>
    <name evidence="8" type="ORF">PVL29_024438</name>
</gene>
<dbReference type="PANTHER" id="PTHR43795:SF56">
    <property type="entry name" value="TRYPTOPHAN AMINOTRANSFERASE-RELATED PROTEIN 4-LIKE"/>
    <property type="match status" value="1"/>
</dbReference>
<dbReference type="GO" id="GO:0008483">
    <property type="term" value="F:transaminase activity"/>
    <property type="evidence" value="ECO:0007669"/>
    <property type="project" value="UniProtKB-KW"/>
</dbReference>
<reference evidence="8 9" key="1">
    <citation type="journal article" date="2023" name="BMC Biotechnol.">
        <title>Vitis rotundifolia cv Carlos genome sequencing.</title>
        <authorList>
            <person name="Huff M."/>
            <person name="Hulse-Kemp A."/>
            <person name="Scheffler B."/>
            <person name="Youngblood R."/>
            <person name="Simpson S."/>
            <person name="Babiker E."/>
            <person name="Staton M."/>
        </authorList>
    </citation>
    <scope>NUCLEOTIDE SEQUENCE [LARGE SCALE GENOMIC DNA]</scope>
    <source>
        <tissue evidence="8">Leaf</tissue>
    </source>
</reference>
<dbReference type="Pfam" id="PF04864">
    <property type="entry name" value="Alliinase_C"/>
    <property type="match status" value="1"/>
</dbReference>
<evidence type="ECO:0008006" key="10">
    <source>
        <dbReference type="Google" id="ProtNLM"/>
    </source>
</evidence>
<dbReference type="InterPro" id="IPR006948">
    <property type="entry name" value="Alliinase_C"/>
</dbReference>
<feature type="transmembrane region" description="Helical" evidence="5">
    <location>
        <begin position="6"/>
        <end position="30"/>
    </location>
</feature>
<keyword evidence="3" id="KW-0808">Transferase</keyword>
<keyword evidence="5" id="KW-0812">Transmembrane</keyword>
<dbReference type="EMBL" id="JARBHA010000018">
    <property type="protein sequence ID" value="KAJ9675511.1"/>
    <property type="molecule type" value="Genomic_DNA"/>
</dbReference>
<dbReference type="GO" id="GO:0016846">
    <property type="term" value="F:carbon-sulfur lyase activity"/>
    <property type="evidence" value="ECO:0007669"/>
    <property type="project" value="InterPro"/>
</dbReference>
<dbReference type="Gene3D" id="3.90.1150.10">
    <property type="entry name" value="Aspartate Aminotransferase, domain 1"/>
    <property type="match status" value="1"/>
</dbReference>
<evidence type="ECO:0000256" key="3">
    <source>
        <dbReference type="ARBA" id="ARBA00022576"/>
    </source>
</evidence>
<dbReference type="InterPro" id="IPR050478">
    <property type="entry name" value="Ethylene_sulfur-biosynth"/>
</dbReference>
<keyword evidence="5" id="KW-1133">Transmembrane helix</keyword>
<dbReference type="Proteomes" id="UP001168098">
    <property type="component" value="Unassembled WGS sequence"/>
</dbReference>
<dbReference type="InterPro" id="IPR006947">
    <property type="entry name" value="EGF_alliinase"/>
</dbReference>
<evidence type="ECO:0000259" key="6">
    <source>
        <dbReference type="Pfam" id="PF04863"/>
    </source>
</evidence>
<organism evidence="8 9">
    <name type="scientific">Vitis rotundifolia</name>
    <name type="common">Muscadine grape</name>
    <dbReference type="NCBI Taxonomy" id="103349"/>
    <lineage>
        <taxon>Eukaryota</taxon>
        <taxon>Viridiplantae</taxon>
        <taxon>Streptophyta</taxon>
        <taxon>Embryophyta</taxon>
        <taxon>Tracheophyta</taxon>
        <taxon>Spermatophyta</taxon>
        <taxon>Magnoliopsida</taxon>
        <taxon>eudicotyledons</taxon>
        <taxon>Gunneridae</taxon>
        <taxon>Pentapetalae</taxon>
        <taxon>rosids</taxon>
        <taxon>Vitales</taxon>
        <taxon>Vitaceae</taxon>
        <taxon>Viteae</taxon>
        <taxon>Vitis</taxon>
    </lineage>
</organism>
<evidence type="ECO:0000256" key="2">
    <source>
        <dbReference type="ARBA" id="ARBA00006312"/>
    </source>
</evidence>
<keyword evidence="5" id="KW-0472">Membrane</keyword>
<comment type="similarity">
    <text evidence="2">Belongs to the alliinase family.</text>
</comment>
<evidence type="ECO:0000313" key="8">
    <source>
        <dbReference type="EMBL" id="KAJ9675511.1"/>
    </source>
</evidence>
<comment type="cofactor">
    <cofactor evidence="1">
        <name>pyridoxal 5'-phosphate</name>
        <dbReference type="ChEBI" id="CHEBI:597326"/>
    </cofactor>
</comment>
<dbReference type="Gene3D" id="3.40.640.10">
    <property type="entry name" value="Type I PLP-dependent aspartate aminotransferase-like (Major domain)"/>
    <property type="match status" value="1"/>
</dbReference>
<dbReference type="InterPro" id="IPR015421">
    <property type="entry name" value="PyrdxlP-dep_Trfase_major"/>
</dbReference>
<dbReference type="CDD" id="cd00609">
    <property type="entry name" value="AAT_like"/>
    <property type="match status" value="1"/>
</dbReference>
<keyword evidence="9" id="KW-1185">Reference proteome</keyword>
<dbReference type="GO" id="GO:0006520">
    <property type="term" value="P:amino acid metabolic process"/>
    <property type="evidence" value="ECO:0007669"/>
    <property type="project" value="TreeGrafter"/>
</dbReference>
<proteinExistence type="inferred from homology"/>
<evidence type="ECO:0000259" key="7">
    <source>
        <dbReference type="Pfam" id="PF04864"/>
    </source>
</evidence>
<feature type="domain" description="Alliinase EGF-like" evidence="6">
    <location>
        <begin position="37"/>
        <end position="91"/>
    </location>
</feature>
<dbReference type="InterPro" id="IPR037029">
    <property type="entry name" value="Alliinase_N_sf"/>
</dbReference>
<dbReference type="Gene3D" id="2.10.25.30">
    <property type="entry name" value="EGF-like, alliinase"/>
    <property type="match status" value="1"/>
</dbReference>
<keyword evidence="4" id="KW-0663">Pyridoxal phosphate</keyword>
<dbReference type="SUPFAM" id="SSF53383">
    <property type="entry name" value="PLP-dependent transferases"/>
    <property type="match status" value="1"/>
</dbReference>
<comment type="caution">
    <text evidence="8">The sequence shown here is derived from an EMBL/GenBank/DDBJ whole genome shotgun (WGS) entry which is preliminary data.</text>
</comment>
<dbReference type="InterPro" id="IPR015422">
    <property type="entry name" value="PyrdxlP-dep_Trfase_small"/>
</dbReference>
<evidence type="ECO:0000313" key="9">
    <source>
        <dbReference type="Proteomes" id="UP001168098"/>
    </source>
</evidence>
<evidence type="ECO:0000256" key="4">
    <source>
        <dbReference type="ARBA" id="ARBA00022898"/>
    </source>
</evidence>
<name>A0AA38YRV3_VITRO</name>
<dbReference type="InterPro" id="IPR015424">
    <property type="entry name" value="PyrdxlP-dep_Trfase"/>
</dbReference>
<evidence type="ECO:0000256" key="5">
    <source>
        <dbReference type="SAM" id="Phobius"/>
    </source>
</evidence>
<dbReference type="AlphaFoldDB" id="A0AA38YRV3"/>
<accession>A0AA38YRV3</accession>
<dbReference type="Pfam" id="PF04863">
    <property type="entry name" value="EGF_alliinase"/>
    <property type="match status" value="1"/>
</dbReference>
<sequence>MAKSQISIYVGCLACSVILNVLLLSNYVYVGGKGELSWSRRAAEEAEAVAAVSCSGHGRAYLDGLVVDGSPVCECNSCFEGPDCSQFAPDCVADADGGDPLFLEPFWIRNAASSAMLVAGWHRMSYTFTNQSLISRLLEDHIRKLHTTVGNAVTQGRFIVFGAGSTQLLNAAVHALSPDNSSAPARVVASFPFYPVYQLQTDFFRSVNFQFRGDASLWKNKSDCTLNFIEFVTSPNNPDGQLKKAVLQGPHVKTIHDHAYYWPHFTAIPAPADEDLMIFTLSKLTGHAGTRLGWALIKDEALYQRMSTYVKMNILGVSKDTQLRALKLLKVALEGSGKEIFEFGYTTMKERWERLSDALSVSKRFSIQEFAPQYCTFFKTVRGPSPAYAWLKCEREEDKECYTVLKEAGIIGREGNLHGAETSYVRLSLLKSKDDFDALLHQINKLVAQEDGTKSII</sequence>
<dbReference type="PANTHER" id="PTHR43795">
    <property type="entry name" value="BIFUNCTIONAL ASPARTATE AMINOTRANSFERASE AND GLUTAMATE/ASPARTATE-PREPHENATE AMINOTRANSFERASE-RELATED"/>
    <property type="match status" value="1"/>
</dbReference>
<keyword evidence="3" id="KW-0032">Aminotransferase</keyword>